<dbReference type="GO" id="GO:0005737">
    <property type="term" value="C:cytoplasm"/>
    <property type="evidence" value="ECO:0007669"/>
    <property type="project" value="InterPro"/>
</dbReference>
<evidence type="ECO:0000313" key="5">
    <source>
        <dbReference type="Proteomes" id="UP000076881"/>
    </source>
</evidence>
<evidence type="ECO:0000256" key="2">
    <source>
        <dbReference type="RuleBase" id="RU003954"/>
    </source>
</evidence>
<keyword evidence="2" id="KW-0456">Lyase</keyword>
<gene>
    <name evidence="4" type="ORF">LEL_03606</name>
</gene>
<comment type="caution">
    <text evidence="4">The sequence shown here is derived from an EMBL/GenBank/DDBJ whole genome shotgun (WGS) entry which is preliminary data.</text>
</comment>
<feature type="region of interest" description="Disordered" evidence="3">
    <location>
        <begin position="745"/>
        <end position="772"/>
    </location>
</feature>
<dbReference type="Pfam" id="PF00221">
    <property type="entry name" value="Lyase_aromatic"/>
    <property type="match status" value="1"/>
</dbReference>
<reference evidence="4 5" key="1">
    <citation type="journal article" date="2016" name="Genome Biol. Evol.">
        <title>Divergent and convergent evolution of fungal pathogenicity.</title>
        <authorList>
            <person name="Shang Y."/>
            <person name="Xiao G."/>
            <person name="Zheng P."/>
            <person name="Cen K."/>
            <person name="Zhan S."/>
            <person name="Wang C."/>
        </authorList>
    </citation>
    <scope>NUCLEOTIDE SEQUENCE [LARGE SCALE GENOMIC DNA]</scope>
    <source>
        <strain evidence="4 5">RCEF 1005</strain>
    </source>
</reference>
<dbReference type="InterPro" id="IPR024083">
    <property type="entry name" value="Fumarase/histidase_N"/>
</dbReference>
<dbReference type="InterPro" id="IPR008948">
    <property type="entry name" value="L-Aspartase-like"/>
</dbReference>
<dbReference type="Gene3D" id="1.20.200.10">
    <property type="entry name" value="Fumarase/aspartase (Central domain)"/>
    <property type="match status" value="1"/>
</dbReference>
<dbReference type="AlphaFoldDB" id="A0A168J8B7"/>
<dbReference type="PANTHER" id="PTHR10362">
    <property type="entry name" value="HISTIDINE AMMONIA-LYASE"/>
    <property type="match status" value="1"/>
</dbReference>
<comment type="similarity">
    <text evidence="1 2">Belongs to the PAL/histidase family.</text>
</comment>
<dbReference type="CDD" id="cd00332">
    <property type="entry name" value="PAL-HAL"/>
    <property type="match status" value="1"/>
</dbReference>
<accession>A0A168J8B7</accession>
<keyword evidence="5" id="KW-1185">Reference proteome</keyword>
<evidence type="ECO:0000256" key="1">
    <source>
        <dbReference type="ARBA" id="ARBA00007238"/>
    </source>
</evidence>
<dbReference type="GO" id="GO:0006559">
    <property type="term" value="P:L-phenylalanine catabolic process"/>
    <property type="evidence" value="ECO:0007669"/>
    <property type="project" value="InterPro"/>
</dbReference>
<name>A0A168J8B7_CORDF</name>
<dbReference type="PROSITE" id="PS00488">
    <property type="entry name" value="PAL_HISTIDASE"/>
    <property type="match status" value="1"/>
</dbReference>
<dbReference type="InterPro" id="IPR023144">
    <property type="entry name" value="Phe_NH3-lyase_shielding_dom_sf"/>
</dbReference>
<dbReference type="STRING" id="1081108.A0A168J8B7"/>
<feature type="compositionally biased region" description="Polar residues" evidence="3">
    <location>
        <begin position="753"/>
        <end position="772"/>
    </location>
</feature>
<dbReference type="InterPro" id="IPR005922">
    <property type="entry name" value="Phe_NH3-lyase"/>
</dbReference>
<dbReference type="InterPro" id="IPR022313">
    <property type="entry name" value="Phe/His_NH3-lyase_AS"/>
</dbReference>
<dbReference type="InterPro" id="IPR001106">
    <property type="entry name" value="Aromatic_Lyase"/>
</dbReference>
<dbReference type="SUPFAM" id="SSF48557">
    <property type="entry name" value="L-aspartase-like"/>
    <property type="match status" value="1"/>
</dbReference>
<sequence>MSLGSINDLYLSHWDAIAAKLKGHSANQEIDGKSLDLATVIAIARYGTPSHLSEGSISAVVGTAEMLQASIDKGEVVYGVNTGFGGSANTRTNQVQELQSNLLRMLQYGVIAEDRTVTAPESRHDTDLNDIISQSALPLDSPLASTSMPESWVRAAMLIRLNSLASGFSGIKEATIRTLHQILEEGITPLVPVKGSISASGDLSPLSYIAGVVQGKPGLNVWTRSTHGERRLTRADVALAEKDIKPVSLGAKEGLALVNGTAVSCAVGSLALHDAMGQAALSQILTAMTVEALLGTDESFDAFFGEVRPHPGQMEAARNIHGFLSKSSLVQHSDTEEGELRQDRYSVRTASQWIGPVLEDLHLAHQQIGIEMNSVTDNPLIDPARDGKMMHGGNFQARAVTSAMEKTRQSLQTIGRMLFSQCAELINPATNRGLAPNLVAEEPSQSFIWKGTDIMIAALQAELGFLANPVGSHVQTAEMGNQSINSLALISGRYTLEAVETLSQLSAAHLVACCQALDLRAMSCKYLATMAPIFKDMTREAFSEFLLAPETAEVLLSALWAAFQKALDTYTHFDSPKRFAVTFESLQPLVLKHIRTTTEAMQALRAWTEKCSATALDLFQMNREAYYASPDATPYIGSASSRMYNFVRHELGVPFMSNKLISTPREEGGEFTWGEPSHDAQRGATMGGMISKVYESMRTGQLYHHVALSVADVHEYSSAAEKALAANRDEKTQFSYAMTKARELTGWGRGSKSPGSMSGSEKNDAAQAQNLSSSATVVDEALDLSEIEASTGQKIITEDVDMSPDMAWKAQSMGLGNENSQIYSIV</sequence>
<dbReference type="EMBL" id="AZHF01000002">
    <property type="protein sequence ID" value="OAA80120.1"/>
    <property type="molecule type" value="Genomic_DNA"/>
</dbReference>
<protein>
    <submittedName>
        <fullName evidence="4">L-Aspartase-like protein</fullName>
    </submittedName>
</protein>
<dbReference type="NCBIfam" id="TIGR01226">
    <property type="entry name" value="phe_am_lyase"/>
    <property type="match status" value="1"/>
</dbReference>
<dbReference type="Gene3D" id="1.10.274.20">
    <property type="entry name" value="Phenylalanine ammonia-lyase 1, domain 3"/>
    <property type="match status" value="1"/>
</dbReference>
<dbReference type="OrthoDB" id="10051290at2759"/>
<proteinExistence type="inferred from homology"/>
<evidence type="ECO:0000256" key="3">
    <source>
        <dbReference type="SAM" id="MobiDB-lite"/>
    </source>
</evidence>
<dbReference type="Gene3D" id="1.10.275.10">
    <property type="entry name" value="Fumarase/aspartase (N-terminal domain)"/>
    <property type="match status" value="1"/>
</dbReference>
<dbReference type="Proteomes" id="UP000076881">
    <property type="component" value="Unassembled WGS sequence"/>
</dbReference>
<organism evidence="4 5">
    <name type="scientific">Akanthomyces lecanii RCEF 1005</name>
    <dbReference type="NCBI Taxonomy" id="1081108"/>
    <lineage>
        <taxon>Eukaryota</taxon>
        <taxon>Fungi</taxon>
        <taxon>Dikarya</taxon>
        <taxon>Ascomycota</taxon>
        <taxon>Pezizomycotina</taxon>
        <taxon>Sordariomycetes</taxon>
        <taxon>Hypocreomycetidae</taxon>
        <taxon>Hypocreales</taxon>
        <taxon>Cordycipitaceae</taxon>
        <taxon>Akanthomyces</taxon>
        <taxon>Cordyceps confragosa</taxon>
    </lineage>
</organism>
<dbReference type="GO" id="GO:0016841">
    <property type="term" value="F:ammonia-lyase activity"/>
    <property type="evidence" value="ECO:0007669"/>
    <property type="project" value="InterPro"/>
</dbReference>
<evidence type="ECO:0000313" key="4">
    <source>
        <dbReference type="EMBL" id="OAA80120.1"/>
    </source>
</evidence>